<sequence>MKIYNTNAEIGCRILLLLGSVKGPCSVERLSYYDYFSLHLNDLIDGCEGLHPSNPNHSSEIIIKRKTIKNAITYLISKGLLTVVYSASGFKYKNTNLADRLIELLDNTYSLKYKKCVIEVDKFFRDMQDDDITKYVRNNIGKWVGQFESERD</sequence>
<name>A0A916VCS7_9FIRM</name>
<keyword evidence="2" id="KW-1185">Reference proteome</keyword>
<reference evidence="1" key="1">
    <citation type="submission" date="2020-06" db="EMBL/GenBank/DDBJ databases">
        <title>Characterization of fructooligosaccharide metabolism and fructooligosaccharide-degrading enzymes in human commensal butyrate producers.</title>
        <authorList>
            <person name="Tanno H."/>
            <person name="Fujii T."/>
            <person name="Hirano K."/>
            <person name="Maeno S."/>
            <person name="Tonozuka T."/>
            <person name="Sakamoto M."/>
            <person name="Ohkuma M."/>
            <person name="Tochio T."/>
            <person name="Endo A."/>
        </authorList>
    </citation>
    <scope>NUCLEOTIDE SEQUENCE</scope>
    <source>
        <strain evidence="1">JCM 17466</strain>
    </source>
</reference>
<evidence type="ECO:0008006" key="3">
    <source>
        <dbReference type="Google" id="ProtNLM"/>
    </source>
</evidence>
<dbReference type="AlphaFoldDB" id="A0A916VCS7"/>
<dbReference type="Proteomes" id="UP000613208">
    <property type="component" value="Unassembled WGS sequence"/>
</dbReference>
<organism evidence="1 2">
    <name type="scientific">Anaerostipes butyraticus</name>
    <dbReference type="NCBI Taxonomy" id="645466"/>
    <lineage>
        <taxon>Bacteria</taxon>
        <taxon>Bacillati</taxon>
        <taxon>Bacillota</taxon>
        <taxon>Clostridia</taxon>
        <taxon>Lachnospirales</taxon>
        <taxon>Lachnospiraceae</taxon>
        <taxon>Anaerostipes</taxon>
    </lineage>
</organism>
<evidence type="ECO:0000313" key="2">
    <source>
        <dbReference type="Proteomes" id="UP000613208"/>
    </source>
</evidence>
<gene>
    <name evidence="1" type="ORF">ANBU17_13920</name>
</gene>
<evidence type="ECO:0000313" key="1">
    <source>
        <dbReference type="EMBL" id="GFO85045.1"/>
    </source>
</evidence>
<protein>
    <recommendedName>
        <fullName evidence="3">Threonine transporter</fullName>
    </recommendedName>
</protein>
<dbReference type="InterPro" id="IPR046904">
    <property type="entry name" value="ABC-3C_MC2"/>
</dbReference>
<comment type="caution">
    <text evidence="1">The sequence shown here is derived from an EMBL/GenBank/DDBJ whole genome shotgun (WGS) entry which is preliminary data.</text>
</comment>
<dbReference type="RefSeq" id="WP_201310757.1">
    <property type="nucleotide sequence ID" value="NZ_BLYI01000030.1"/>
</dbReference>
<dbReference type="Pfam" id="PF20288">
    <property type="entry name" value="MC2"/>
    <property type="match status" value="1"/>
</dbReference>
<proteinExistence type="predicted"/>
<accession>A0A916VCS7</accession>
<dbReference type="EMBL" id="BLYI01000030">
    <property type="protein sequence ID" value="GFO85045.1"/>
    <property type="molecule type" value="Genomic_DNA"/>
</dbReference>